<accession>D4Z221</accession>
<proteinExistence type="predicted"/>
<organism evidence="1 2">
    <name type="scientific">Sphingobium indicum (strain DSM 16413 / CCM 7287 / MTCC 6362 / UT26 / NBRC 101211 / UT26S)</name>
    <name type="common">Sphingobium japonicum</name>
    <dbReference type="NCBI Taxonomy" id="452662"/>
    <lineage>
        <taxon>Bacteria</taxon>
        <taxon>Pseudomonadati</taxon>
        <taxon>Pseudomonadota</taxon>
        <taxon>Alphaproteobacteria</taxon>
        <taxon>Sphingomonadales</taxon>
        <taxon>Sphingomonadaceae</taxon>
        <taxon>Sphingobium</taxon>
    </lineage>
</organism>
<dbReference type="HOGENOM" id="CLU_3084830_0_0_5"/>
<dbReference type="eggNOG" id="ENOG50315ZQ">
    <property type="taxonomic scope" value="Bacteria"/>
</dbReference>
<reference evidence="1 2" key="1">
    <citation type="journal article" date="2010" name="J. Bacteriol.">
        <title>Complete genome sequence of the representative gamma-hexachlorocyclohexane-degrading bacterium Sphingobium japonicum UT26.</title>
        <authorList>
            <person name="Nagata Y."/>
            <person name="Ohtsubo Y."/>
            <person name="Endo R."/>
            <person name="Ichikawa N."/>
            <person name="Ankai A."/>
            <person name="Oguchi A."/>
            <person name="Fukui S."/>
            <person name="Fujita N."/>
            <person name="Tsuda M."/>
        </authorList>
    </citation>
    <scope>NUCLEOTIDE SEQUENCE [LARGE SCALE GENOMIC DNA]</scope>
    <source>
        <strain evidence="2">DSM 16413 / CCM 7287 / MTCC 6362 / UT26 / NBRC 101211 / UT26S</strain>
    </source>
</reference>
<dbReference type="Proteomes" id="UP000007753">
    <property type="component" value="Chromosome 1"/>
</dbReference>
<dbReference type="EMBL" id="AP010803">
    <property type="protein sequence ID" value="BAI96653.1"/>
    <property type="molecule type" value="Genomic_DNA"/>
</dbReference>
<name>D4Z221_SPHIU</name>
<sequence>MWRLRYIARATQLLLQGKTRWVIYRKALREWPIAVAGKGGSYQLDPDFPDLK</sequence>
<evidence type="ECO:0000313" key="2">
    <source>
        <dbReference type="Proteomes" id="UP000007753"/>
    </source>
</evidence>
<gene>
    <name evidence="1" type="ordered locus">SJA_C1-18190</name>
</gene>
<evidence type="ECO:0000313" key="1">
    <source>
        <dbReference type="EMBL" id="BAI96653.1"/>
    </source>
</evidence>
<protein>
    <submittedName>
        <fullName evidence="1">Uncharacterized protein</fullName>
    </submittedName>
</protein>
<keyword evidence="2" id="KW-1185">Reference proteome</keyword>
<dbReference type="KEGG" id="sjp:SJA_C1-18190"/>
<dbReference type="AlphaFoldDB" id="D4Z221"/>